<dbReference type="GO" id="GO:0004222">
    <property type="term" value="F:metalloendopeptidase activity"/>
    <property type="evidence" value="ECO:0007669"/>
    <property type="project" value="InterPro"/>
</dbReference>
<protein>
    <recommendedName>
        <fullName evidence="14">Peptidase M16 inactive domain-containing protein</fullName>
    </recommendedName>
</protein>
<comment type="cofactor">
    <cofactor evidence="1">
        <name>Zn(2+)</name>
        <dbReference type="ChEBI" id="CHEBI:29105"/>
    </cofactor>
</comment>
<evidence type="ECO:0000259" key="11">
    <source>
        <dbReference type="Pfam" id="PF05193"/>
    </source>
</evidence>
<dbReference type="Gene3D" id="3.30.830.10">
    <property type="entry name" value="Metalloenzyme, LuxS/M16 peptidase-like"/>
    <property type="match status" value="4"/>
</dbReference>
<evidence type="ECO:0000256" key="3">
    <source>
        <dbReference type="ARBA" id="ARBA00022670"/>
    </source>
</evidence>
<evidence type="ECO:0000256" key="2">
    <source>
        <dbReference type="ARBA" id="ARBA00007261"/>
    </source>
</evidence>
<evidence type="ECO:0000256" key="5">
    <source>
        <dbReference type="ARBA" id="ARBA00022801"/>
    </source>
</evidence>
<dbReference type="PANTHER" id="PTHR43690:SF34">
    <property type="entry name" value="ZINC PROTEASE PQQL-LIKE"/>
    <property type="match status" value="1"/>
</dbReference>
<dbReference type="STRING" id="742726.HMPREF9448_01778"/>
<keyword evidence="7" id="KW-0482">Metalloprotease</keyword>
<feature type="chain" id="PRO_5003840889" description="Peptidase M16 inactive domain-containing protein" evidence="9">
    <location>
        <begin position="24"/>
        <end position="946"/>
    </location>
</feature>
<comment type="caution">
    <text evidence="12">The sequence shown here is derived from an EMBL/GenBank/DDBJ whole genome shotgun (WGS) entry which is preliminary data.</text>
</comment>
<gene>
    <name evidence="12" type="ORF">HMPREF9448_01778</name>
</gene>
<dbReference type="PANTHER" id="PTHR43690">
    <property type="entry name" value="NARDILYSIN"/>
    <property type="match status" value="1"/>
</dbReference>
<dbReference type="EMBL" id="ADLE01000011">
    <property type="protein sequence ID" value="EJZ63939.1"/>
    <property type="molecule type" value="Genomic_DNA"/>
</dbReference>
<dbReference type="InterPro" id="IPR007863">
    <property type="entry name" value="Peptidase_M16_C"/>
</dbReference>
<dbReference type="eggNOG" id="COG0612">
    <property type="taxonomic scope" value="Bacteria"/>
</dbReference>
<dbReference type="Pfam" id="PF05193">
    <property type="entry name" value="Peptidase_M16_C"/>
    <property type="match status" value="2"/>
</dbReference>
<feature type="signal peptide" evidence="9">
    <location>
        <begin position="1"/>
        <end position="23"/>
    </location>
</feature>
<dbReference type="Pfam" id="PF00675">
    <property type="entry name" value="Peptidase_M16"/>
    <property type="match status" value="1"/>
</dbReference>
<keyword evidence="3" id="KW-0645">Protease</keyword>
<feature type="domain" description="Peptidase M16 C-terminal" evidence="11">
    <location>
        <begin position="712"/>
        <end position="873"/>
    </location>
</feature>
<keyword evidence="4" id="KW-0479">Metal-binding</keyword>
<name>K0X886_9BACT</name>
<proteinExistence type="inferred from homology"/>
<comment type="similarity">
    <text evidence="2 8">Belongs to the peptidase M16 family.</text>
</comment>
<dbReference type="PATRIC" id="fig|742726.3.peg.1864"/>
<feature type="domain" description="Peptidase M16 N-terminal" evidence="10">
    <location>
        <begin position="54"/>
        <end position="180"/>
    </location>
</feature>
<dbReference type="RefSeq" id="WP_008862237.1">
    <property type="nucleotide sequence ID" value="NZ_JH815204.1"/>
</dbReference>
<evidence type="ECO:0000256" key="4">
    <source>
        <dbReference type="ARBA" id="ARBA00022723"/>
    </source>
</evidence>
<feature type="domain" description="Peptidase M16 C-terminal" evidence="11">
    <location>
        <begin position="211"/>
        <end position="397"/>
    </location>
</feature>
<evidence type="ECO:0000256" key="1">
    <source>
        <dbReference type="ARBA" id="ARBA00001947"/>
    </source>
</evidence>
<reference evidence="12 13" key="1">
    <citation type="submission" date="2012-08" db="EMBL/GenBank/DDBJ databases">
        <title>The Genome Sequence of Barnesiella intestinihominis YIT 11860.</title>
        <authorList>
            <consortium name="The Broad Institute Genome Sequencing Platform"/>
            <person name="Earl A."/>
            <person name="Ward D."/>
            <person name="Feldgarden M."/>
            <person name="Gevers D."/>
            <person name="Morotomi M."/>
            <person name="Walker B."/>
            <person name="Young S.K."/>
            <person name="Zeng Q."/>
            <person name="Gargeya S."/>
            <person name="Fitzgerald M."/>
            <person name="Haas B."/>
            <person name="Abouelleil A."/>
            <person name="Alvarado L."/>
            <person name="Arachchi H.M."/>
            <person name="Berlin A.M."/>
            <person name="Chapman S.B."/>
            <person name="Goldberg J."/>
            <person name="Griggs A."/>
            <person name="Gujja S."/>
            <person name="Hansen M."/>
            <person name="Howarth C."/>
            <person name="Imamovic A."/>
            <person name="Larimer J."/>
            <person name="McCowen C."/>
            <person name="Montmayeur A."/>
            <person name="Murphy C."/>
            <person name="Neiman D."/>
            <person name="Pearson M."/>
            <person name="Priest M."/>
            <person name="Roberts A."/>
            <person name="Saif S."/>
            <person name="Shea T."/>
            <person name="Sisk P."/>
            <person name="Sykes S."/>
            <person name="Wortman J."/>
            <person name="Nusbaum C."/>
            <person name="Birren B."/>
        </authorList>
    </citation>
    <scope>NUCLEOTIDE SEQUENCE [LARGE SCALE GENOMIC DNA]</scope>
    <source>
        <strain evidence="12 13">YIT 11860</strain>
    </source>
</reference>
<dbReference type="OrthoDB" id="9811314at2"/>
<dbReference type="InterPro" id="IPR011765">
    <property type="entry name" value="Pept_M16_N"/>
</dbReference>
<evidence type="ECO:0000256" key="9">
    <source>
        <dbReference type="SAM" id="SignalP"/>
    </source>
</evidence>
<keyword evidence="6" id="KW-0862">Zinc</keyword>
<keyword evidence="5" id="KW-0378">Hydrolase</keyword>
<evidence type="ECO:0008006" key="14">
    <source>
        <dbReference type="Google" id="ProtNLM"/>
    </source>
</evidence>
<evidence type="ECO:0000313" key="13">
    <source>
        <dbReference type="Proteomes" id="UP000006044"/>
    </source>
</evidence>
<dbReference type="GO" id="GO:0046872">
    <property type="term" value="F:metal ion binding"/>
    <property type="evidence" value="ECO:0007669"/>
    <property type="project" value="UniProtKB-KW"/>
</dbReference>
<dbReference type="AlphaFoldDB" id="K0X886"/>
<dbReference type="InterPro" id="IPR011249">
    <property type="entry name" value="Metalloenz_LuxS/M16"/>
</dbReference>
<keyword evidence="9" id="KW-0732">Signal</keyword>
<evidence type="ECO:0000256" key="8">
    <source>
        <dbReference type="RuleBase" id="RU004447"/>
    </source>
</evidence>
<dbReference type="GO" id="GO:0006508">
    <property type="term" value="P:proteolysis"/>
    <property type="evidence" value="ECO:0007669"/>
    <property type="project" value="UniProtKB-KW"/>
</dbReference>
<keyword evidence="13" id="KW-1185">Reference proteome</keyword>
<dbReference type="SUPFAM" id="SSF63411">
    <property type="entry name" value="LuxS/MPP-like metallohydrolase"/>
    <property type="match status" value="4"/>
</dbReference>
<dbReference type="InterPro" id="IPR001431">
    <property type="entry name" value="Pept_M16_Zn_BS"/>
</dbReference>
<accession>K0X886</accession>
<evidence type="ECO:0000259" key="10">
    <source>
        <dbReference type="Pfam" id="PF00675"/>
    </source>
</evidence>
<evidence type="ECO:0000313" key="12">
    <source>
        <dbReference type="EMBL" id="EJZ63939.1"/>
    </source>
</evidence>
<sequence length="946" mass="107482">MNLKMVKSGLVLACVALAQWVSAQQAPQMEALPIDPNVRYGVLDNGLTYYVRHNETPKNRAEFHIAQKVGSILENEDQRGLAHFLEHMAFNGTEHFPGKNMLNYLENKGIKFGVDINAYTGFDETVYRISNVPTQNQNLVDSCLLVLYDWACAISLNDKDIDEERGVIHEEWRTRADANWRTWEVSVPVMFAGSQYANRMPIGTMEVVMNFPYQALRDYYHKWYRPDQQGIIVIGDFDADKMEAQIKELFGKIKMPENAAERIYYTVPDNKEPIFAFHKDKEATYTRVDIYMKHDPMPREMRGTINGAINDYMGQVVGIMFNDRISEITQKPDAPFIAGAIFDGDFFVSKTKDAFTLIALGKDNGAIDAIKGIMREAERIDRFGFTASEYDRARATLLSRYENMYKERNNHKNIDYAEEYIRHFIDGGYIPGIEMEYNLLKQISPAITVDMVNQYIKTLISEDNMVISLTGPDKEGVSYPDKDQVLAAIKEVEAEEITPYVDNVSNEPLISDEPVAGKIVKSAAGKKFGTTEWTLSNGVKVILKPTDFKSDEISMQAVSKGGLSLYDYTDRALVKNLKAVNEIVELSGLGKYGRTDLMKALAGKTVSTYFSLGEPMEMINASCATKDLKTMMQLVYLTFTDIHRDEDAFAAWKEQMKAVLTNYANDPQFIFSDSLSATLYNHNIMREPLKAEDIDLINYDRILEIAKERTANAADYTFIFVGNFDIDSLKPVVEKYIASLPANKNRDKIGKISTIQPGLIDNNFTLPMQTAKSTVYAVYSGKQKYDLRSNIMFSMLDQIMDIVYTETIREEEGGTYGVGTSSNLSPVNNSWLFLFGFDTNPQDEKRLTERAHAELNKVVTEGPREKDFNKVKEYMLKQHAQNLRENSYWMNIIKSDVLGYGDNNTDYENIVNGITLDDMKKFTKKLFNGKNIIEVTMTGVVEDETK</sequence>
<evidence type="ECO:0000256" key="6">
    <source>
        <dbReference type="ARBA" id="ARBA00022833"/>
    </source>
</evidence>
<organism evidence="12 13">
    <name type="scientific">Barnesiella intestinihominis YIT 11860</name>
    <dbReference type="NCBI Taxonomy" id="742726"/>
    <lineage>
        <taxon>Bacteria</taxon>
        <taxon>Pseudomonadati</taxon>
        <taxon>Bacteroidota</taxon>
        <taxon>Bacteroidia</taxon>
        <taxon>Bacteroidales</taxon>
        <taxon>Barnesiellaceae</taxon>
        <taxon>Barnesiella</taxon>
    </lineage>
</organism>
<dbReference type="PROSITE" id="PS00143">
    <property type="entry name" value="INSULINASE"/>
    <property type="match status" value="1"/>
</dbReference>
<dbReference type="Proteomes" id="UP000006044">
    <property type="component" value="Unassembled WGS sequence"/>
</dbReference>
<evidence type="ECO:0000256" key="7">
    <source>
        <dbReference type="ARBA" id="ARBA00023049"/>
    </source>
</evidence>
<dbReference type="InterPro" id="IPR050626">
    <property type="entry name" value="Peptidase_M16"/>
</dbReference>
<dbReference type="GeneID" id="77849017"/>
<dbReference type="HOGENOM" id="CLU_008156_0_0_10"/>